<gene>
    <name evidence="2" type="ORF">F8O03_07245</name>
</gene>
<dbReference type="PANTHER" id="PTHR36437:SF2">
    <property type="entry name" value="GLYOXALASE_BLEOMYCIN RESISTANCE PROTEIN_DIOXYGENASE"/>
    <property type="match status" value="1"/>
</dbReference>
<dbReference type="EMBL" id="WBJX01000002">
    <property type="protein sequence ID" value="KAB1638191.1"/>
    <property type="molecule type" value="Genomic_DNA"/>
</dbReference>
<dbReference type="PROSITE" id="PS51819">
    <property type="entry name" value="VOC"/>
    <property type="match status" value="1"/>
</dbReference>
<comment type="caution">
    <text evidence="2">The sequence shown here is derived from an EMBL/GenBank/DDBJ whole genome shotgun (WGS) entry which is preliminary data.</text>
</comment>
<dbReference type="InterPro" id="IPR004360">
    <property type="entry name" value="Glyas_Fos-R_dOase_dom"/>
</dbReference>
<protein>
    <submittedName>
        <fullName evidence="2">Glyoxalase</fullName>
    </submittedName>
</protein>
<dbReference type="AlphaFoldDB" id="A0A7J5B2I1"/>
<dbReference type="InterPro" id="IPR029068">
    <property type="entry name" value="Glyas_Bleomycin-R_OHBP_Dase"/>
</dbReference>
<sequence length="139" mass="15159">MVEYRIELVGLPVADVDRSRAFYGDTLGWPVDHDQVVSDEIRFVQVTPPGSACSIAFGNGISEMQAGSLRALQCVVTSIEEAHADLSGRGVGVSDIDDQPWGRFVYFADPDGNTWSIQELPDYSKMAASQEEHGIDAPR</sequence>
<dbReference type="InterPro" id="IPR037523">
    <property type="entry name" value="VOC_core"/>
</dbReference>
<dbReference type="SUPFAM" id="SSF54593">
    <property type="entry name" value="Glyoxalase/Bleomycin resistance protein/Dihydroxybiphenyl dioxygenase"/>
    <property type="match status" value="1"/>
</dbReference>
<dbReference type="Proteomes" id="UP000490386">
    <property type="component" value="Unassembled WGS sequence"/>
</dbReference>
<evidence type="ECO:0000259" key="1">
    <source>
        <dbReference type="PROSITE" id="PS51819"/>
    </source>
</evidence>
<evidence type="ECO:0000313" key="3">
    <source>
        <dbReference type="Proteomes" id="UP000490386"/>
    </source>
</evidence>
<dbReference type="Pfam" id="PF00903">
    <property type="entry name" value="Glyoxalase"/>
    <property type="match status" value="1"/>
</dbReference>
<dbReference type="PANTHER" id="PTHR36437">
    <property type="entry name" value="GLYOXALASE/BLEOMYCIN RESISTANCE PROTEIN/DIOXYGENASE"/>
    <property type="match status" value="1"/>
</dbReference>
<dbReference type="OrthoDB" id="485032at2"/>
<keyword evidence="3" id="KW-1185">Reference proteome</keyword>
<evidence type="ECO:0000313" key="2">
    <source>
        <dbReference type="EMBL" id="KAB1638191.1"/>
    </source>
</evidence>
<feature type="domain" description="VOC" evidence="1">
    <location>
        <begin position="5"/>
        <end position="120"/>
    </location>
</feature>
<dbReference type="RefSeq" id="WP_151423283.1">
    <property type="nucleotide sequence ID" value="NZ_WBJX01000002.1"/>
</dbReference>
<name>A0A7J5B2I1_9MICO</name>
<reference evidence="2 3" key="1">
    <citation type="submission" date="2019-09" db="EMBL/GenBank/DDBJ databases">
        <title>Phylogeny of genus Pseudoclavibacter and closely related genus.</title>
        <authorList>
            <person name="Li Y."/>
        </authorList>
    </citation>
    <scope>NUCLEOTIDE SEQUENCE [LARGE SCALE GENOMIC DNA]</scope>
    <source>
        <strain evidence="2 3">THG-MD12</strain>
    </source>
</reference>
<dbReference type="Gene3D" id="3.10.180.10">
    <property type="entry name" value="2,3-Dihydroxybiphenyl 1,2-Dioxygenase, domain 1"/>
    <property type="match status" value="1"/>
</dbReference>
<organism evidence="2 3">
    <name type="scientific">Pseudoclavibacter terrae</name>
    <dbReference type="NCBI Taxonomy" id="1530195"/>
    <lineage>
        <taxon>Bacteria</taxon>
        <taxon>Bacillati</taxon>
        <taxon>Actinomycetota</taxon>
        <taxon>Actinomycetes</taxon>
        <taxon>Micrococcales</taxon>
        <taxon>Microbacteriaceae</taxon>
        <taxon>Pseudoclavibacter</taxon>
    </lineage>
</organism>
<proteinExistence type="predicted"/>
<accession>A0A7J5B2I1</accession>